<evidence type="ECO:0000256" key="5">
    <source>
        <dbReference type="ARBA" id="ARBA00022989"/>
    </source>
</evidence>
<feature type="transmembrane region" description="Helical" evidence="7">
    <location>
        <begin position="225"/>
        <end position="246"/>
    </location>
</feature>
<dbReference type="Gene3D" id="1.20.1250.20">
    <property type="entry name" value="MFS general substrate transporter like domains"/>
    <property type="match status" value="1"/>
</dbReference>
<evidence type="ECO:0000256" key="7">
    <source>
        <dbReference type="SAM" id="Phobius"/>
    </source>
</evidence>
<dbReference type="InterPro" id="IPR011701">
    <property type="entry name" value="MFS"/>
</dbReference>
<feature type="transmembrane region" description="Helical" evidence="7">
    <location>
        <begin position="266"/>
        <end position="291"/>
    </location>
</feature>
<dbReference type="KEGG" id="nah:F5544_04075"/>
<keyword evidence="10" id="KW-1185">Reference proteome</keyword>
<evidence type="ECO:0000313" key="9">
    <source>
        <dbReference type="EMBL" id="QIS08729.1"/>
    </source>
</evidence>
<evidence type="ECO:0000256" key="3">
    <source>
        <dbReference type="ARBA" id="ARBA00022475"/>
    </source>
</evidence>
<feature type="transmembrane region" description="Helical" evidence="7">
    <location>
        <begin position="50"/>
        <end position="66"/>
    </location>
</feature>
<dbReference type="Proteomes" id="UP000503540">
    <property type="component" value="Chromosome"/>
</dbReference>
<keyword evidence="5 7" id="KW-1133">Transmembrane helix</keyword>
<keyword evidence="2" id="KW-0813">Transport</keyword>
<proteinExistence type="predicted"/>
<dbReference type="SUPFAM" id="SSF103473">
    <property type="entry name" value="MFS general substrate transporter"/>
    <property type="match status" value="1"/>
</dbReference>
<dbReference type="Gene3D" id="1.20.1720.10">
    <property type="entry name" value="Multidrug resistance protein D"/>
    <property type="match status" value="1"/>
</dbReference>
<accession>A0A6G9Y6B0</accession>
<dbReference type="GO" id="GO:0022857">
    <property type="term" value="F:transmembrane transporter activity"/>
    <property type="evidence" value="ECO:0007669"/>
    <property type="project" value="InterPro"/>
</dbReference>
<dbReference type="Pfam" id="PF07690">
    <property type="entry name" value="MFS_1"/>
    <property type="match status" value="1"/>
</dbReference>
<dbReference type="EMBL" id="CP046172">
    <property type="protein sequence ID" value="QIS08729.1"/>
    <property type="molecule type" value="Genomic_DNA"/>
</dbReference>
<evidence type="ECO:0000259" key="8">
    <source>
        <dbReference type="PROSITE" id="PS50850"/>
    </source>
</evidence>
<evidence type="ECO:0000256" key="6">
    <source>
        <dbReference type="ARBA" id="ARBA00023136"/>
    </source>
</evidence>
<name>A0A6G9Y6B0_9NOCA</name>
<feature type="transmembrane region" description="Helical" evidence="7">
    <location>
        <begin position="424"/>
        <end position="448"/>
    </location>
</feature>
<feature type="transmembrane region" description="Helical" evidence="7">
    <location>
        <begin position="103"/>
        <end position="128"/>
    </location>
</feature>
<feature type="transmembrane region" description="Helical" evidence="7">
    <location>
        <begin position="297"/>
        <end position="320"/>
    </location>
</feature>
<feature type="transmembrane region" description="Helical" evidence="7">
    <location>
        <begin position="332"/>
        <end position="350"/>
    </location>
</feature>
<dbReference type="PROSITE" id="PS50850">
    <property type="entry name" value="MFS"/>
    <property type="match status" value="1"/>
</dbReference>
<gene>
    <name evidence="9" type="ORF">F5544_04075</name>
</gene>
<protein>
    <submittedName>
        <fullName evidence="9">MFS transporter</fullName>
    </submittedName>
</protein>
<evidence type="ECO:0000313" key="10">
    <source>
        <dbReference type="Proteomes" id="UP000503540"/>
    </source>
</evidence>
<keyword evidence="6 7" id="KW-0472">Membrane</keyword>
<evidence type="ECO:0000256" key="1">
    <source>
        <dbReference type="ARBA" id="ARBA00004651"/>
    </source>
</evidence>
<evidence type="ECO:0000256" key="4">
    <source>
        <dbReference type="ARBA" id="ARBA00022692"/>
    </source>
</evidence>
<reference evidence="9 10" key="1">
    <citation type="journal article" date="2019" name="ACS Chem. Biol.">
        <title>Identification and Mobilization of a Cryptic Antibiotic Biosynthesis Gene Locus from a Human-Pathogenic Nocardia Isolate.</title>
        <authorList>
            <person name="Herisse M."/>
            <person name="Ishida K."/>
            <person name="Porter J.L."/>
            <person name="Howden B."/>
            <person name="Hertweck C."/>
            <person name="Stinear T.P."/>
            <person name="Pidot S.J."/>
        </authorList>
    </citation>
    <scope>NUCLEOTIDE SEQUENCE [LARGE SCALE GENOMIC DNA]</scope>
    <source>
        <strain evidence="9 10">AUSMDU00012717</strain>
    </source>
</reference>
<feature type="domain" description="Major facilitator superfamily (MFS) profile" evidence="8">
    <location>
        <begin position="12"/>
        <end position="455"/>
    </location>
</feature>
<dbReference type="GO" id="GO:0005886">
    <property type="term" value="C:plasma membrane"/>
    <property type="evidence" value="ECO:0007669"/>
    <property type="project" value="UniProtKB-SubCell"/>
</dbReference>
<organism evidence="9 10">
    <name type="scientific">Nocardia arthritidis</name>
    <dbReference type="NCBI Taxonomy" id="228602"/>
    <lineage>
        <taxon>Bacteria</taxon>
        <taxon>Bacillati</taxon>
        <taxon>Actinomycetota</taxon>
        <taxon>Actinomycetes</taxon>
        <taxon>Mycobacteriales</taxon>
        <taxon>Nocardiaceae</taxon>
        <taxon>Nocardia</taxon>
    </lineage>
</organism>
<keyword evidence="3" id="KW-1003">Cell membrane</keyword>
<evidence type="ECO:0000256" key="2">
    <source>
        <dbReference type="ARBA" id="ARBA00022448"/>
    </source>
</evidence>
<feature type="transmembrane region" description="Helical" evidence="7">
    <location>
        <begin position="199"/>
        <end position="219"/>
    </location>
</feature>
<feature type="transmembrane region" description="Helical" evidence="7">
    <location>
        <begin position="397"/>
        <end position="418"/>
    </location>
</feature>
<keyword evidence="4 7" id="KW-0812">Transmembrane</keyword>
<dbReference type="AlphaFoldDB" id="A0A6G9Y6B0"/>
<comment type="subcellular location">
    <subcellularLocation>
        <location evidence="1">Cell membrane</location>
        <topology evidence="1">Multi-pass membrane protein</topology>
    </subcellularLocation>
</comment>
<feature type="transmembrane region" description="Helical" evidence="7">
    <location>
        <begin position="135"/>
        <end position="159"/>
    </location>
</feature>
<dbReference type="InterPro" id="IPR020846">
    <property type="entry name" value="MFS_dom"/>
</dbReference>
<dbReference type="PANTHER" id="PTHR42718:SF46">
    <property type="entry name" value="BLR6921 PROTEIN"/>
    <property type="match status" value="1"/>
</dbReference>
<dbReference type="InterPro" id="IPR036259">
    <property type="entry name" value="MFS_trans_sf"/>
</dbReference>
<dbReference type="RefSeq" id="WP_167471927.1">
    <property type="nucleotide sequence ID" value="NZ_CP046172.1"/>
</dbReference>
<feature type="transmembrane region" description="Helical" evidence="7">
    <location>
        <begin position="362"/>
        <end position="385"/>
    </location>
</feature>
<feature type="transmembrane region" description="Helical" evidence="7">
    <location>
        <begin position="165"/>
        <end position="187"/>
    </location>
</feature>
<sequence>MSASFGGKARTTLLTLCAPLLFEGMSLSSINVQLAAIRRDLGLPDSQLQMVAGAFLATYAGFLLLGGRLGDRWGRRRVFLIGVTIFGSASLGAALAWDGWSLIAARACQGVGAAVTAPAAVALIVAAFPLGAARGWALGVLSAMGAVGFSLGVVAGGVLTELLGWRGTFVCYLPLALVTVLVGAFVLRGPGEPSRAATTVAWIPALLITTGLILAVYGLGRIGAASAAGVLGPLGVGALLFVTFAFTQVRDREPLLPRTLLGNPRLTAAGCALAGTFAGITGAMFVTGIHLQDGHGYSPAAAGFAFLPQGIAVACCSPVAGRLAHRYSAQRLLLGGLLTVSAGLFLYIGVERGGYLTHMAPAAILVGAGIAACYPAAVMLASAAAAEGEQATASGILTTYQQAGSALGIAVATAIQAIGPSRNWFGPAALWGCFAFSIAALIGCAVLLAASATRRSRVVVPL</sequence>
<feature type="transmembrane region" description="Helical" evidence="7">
    <location>
        <begin position="78"/>
        <end position="97"/>
    </location>
</feature>
<dbReference type="PANTHER" id="PTHR42718">
    <property type="entry name" value="MAJOR FACILITATOR SUPERFAMILY MULTIDRUG TRANSPORTER MFSC"/>
    <property type="match status" value="1"/>
</dbReference>
<dbReference type="CDD" id="cd17321">
    <property type="entry name" value="MFS_MMR_MDR_like"/>
    <property type="match status" value="1"/>
</dbReference>